<proteinExistence type="predicted"/>
<evidence type="ECO:0000256" key="1">
    <source>
        <dbReference type="SAM" id="Coils"/>
    </source>
</evidence>
<accession>A0AAE0ALS5</accession>
<sequence length="86" mass="9248">MFSCQPMFTNDGHAAIHAYQPGPLISKCASDAAADLGSKESKVTNDLVLELQSVLADKSNQLSGTESKLQALVEEVAMLRRDKETP</sequence>
<evidence type="ECO:0000313" key="3">
    <source>
        <dbReference type="Proteomes" id="UP001281410"/>
    </source>
</evidence>
<reference evidence="2" key="1">
    <citation type="journal article" date="2023" name="Plant J.">
        <title>Genome sequences and population genomics provide insights into the demographic history, inbreeding, and mutation load of two 'living fossil' tree species of Dipteronia.</title>
        <authorList>
            <person name="Feng Y."/>
            <person name="Comes H.P."/>
            <person name="Chen J."/>
            <person name="Zhu S."/>
            <person name="Lu R."/>
            <person name="Zhang X."/>
            <person name="Li P."/>
            <person name="Qiu J."/>
            <person name="Olsen K.M."/>
            <person name="Qiu Y."/>
        </authorList>
    </citation>
    <scope>NUCLEOTIDE SEQUENCE</scope>
    <source>
        <strain evidence="2">NBL</strain>
    </source>
</reference>
<keyword evidence="1" id="KW-0175">Coiled coil</keyword>
<feature type="coiled-coil region" evidence="1">
    <location>
        <begin position="55"/>
        <end position="82"/>
    </location>
</feature>
<evidence type="ECO:0000313" key="2">
    <source>
        <dbReference type="EMBL" id="KAK3220232.1"/>
    </source>
</evidence>
<dbReference type="Proteomes" id="UP001281410">
    <property type="component" value="Unassembled WGS sequence"/>
</dbReference>
<organism evidence="2 3">
    <name type="scientific">Dipteronia sinensis</name>
    <dbReference type="NCBI Taxonomy" id="43782"/>
    <lineage>
        <taxon>Eukaryota</taxon>
        <taxon>Viridiplantae</taxon>
        <taxon>Streptophyta</taxon>
        <taxon>Embryophyta</taxon>
        <taxon>Tracheophyta</taxon>
        <taxon>Spermatophyta</taxon>
        <taxon>Magnoliopsida</taxon>
        <taxon>eudicotyledons</taxon>
        <taxon>Gunneridae</taxon>
        <taxon>Pentapetalae</taxon>
        <taxon>rosids</taxon>
        <taxon>malvids</taxon>
        <taxon>Sapindales</taxon>
        <taxon>Sapindaceae</taxon>
        <taxon>Hippocastanoideae</taxon>
        <taxon>Acereae</taxon>
        <taxon>Dipteronia</taxon>
    </lineage>
</organism>
<name>A0AAE0ALS5_9ROSI</name>
<dbReference type="AlphaFoldDB" id="A0AAE0ALS5"/>
<gene>
    <name evidence="2" type="ORF">Dsin_014202</name>
</gene>
<keyword evidence="3" id="KW-1185">Reference proteome</keyword>
<comment type="caution">
    <text evidence="2">The sequence shown here is derived from an EMBL/GenBank/DDBJ whole genome shotgun (WGS) entry which is preliminary data.</text>
</comment>
<protein>
    <submittedName>
        <fullName evidence="2">Uncharacterized protein</fullName>
    </submittedName>
</protein>
<dbReference type="EMBL" id="JANJYJ010000004">
    <property type="protein sequence ID" value="KAK3220232.1"/>
    <property type="molecule type" value="Genomic_DNA"/>
</dbReference>